<dbReference type="PANTHER" id="PTHR34396">
    <property type="entry name" value="OS03G0264950 PROTEIN-RELATED"/>
    <property type="match status" value="1"/>
</dbReference>
<evidence type="ECO:0000313" key="2">
    <source>
        <dbReference type="Proteomes" id="UP001054889"/>
    </source>
</evidence>
<organism evidence="1 2">
    <name type="scientific">Eleusine coracana subsp. coracana</name>
    <dbReference type="NCBI Taxonomy" id="191504"/>
    <lineage>
        <taxon>Eukaryota</taxon>
        <taxon>Viridiplantae</taxon>
        <taxon>Streptophyta</taxon>
        <taxon>Embryophyta</taxon>
        <taxon>Tracheophyta</taxon>
        <taxon>Spermatophyta</taxon>
        <taxon>Magnoliopsida</taxon>
        <taxon>Liliopsida</taxon>
        <taxon>Poales</taxon>
        <taxon>Poaceae</taxon>
        <taxon>PACMAD clade</taxon>
        <taxon>Chloridoideae</taxon>
        <taxon>Cynodonteae</taxon>
        <taxon>Eleusininae</taxon>
        <taxon>Eleusine</taxon>
    </lineage>
</organism>
<evidence type="ECO:0000313" key="1">
    <source>
        <dbReference type="EMBL" id="GJN06361.1"/>
    </source>
</evidence>
<name>A0AAV5D7H3_ELECO</name>
<dbReference type="Proteomes" id="UP001054889">
    <property type="component" value="Unassembled WGS sequence"/>
</dbReference>
<protein>
    <recommendedName>
        <fullName evidence="3">BED-type domain-containing protein</fullName>
    </recommendedName>
</protein>
<reference evidence="1" key="1">
    <citation type="journal article" date="2018" name="DNA Res.">
        <title>Multiple hybrid de novo genome assembly of finger millet, an orphan allotetraploid crop.</title>
        <authorList>
            <person name="Hatakeyama M."/>
            <person name="Aluri S."/>
            <person name="Balachadran M.T."/>
            <person name="Sivarajan S.R."/>
            <person name="Patrignani A."/>
            <person name="Gruter S."/>
            <person name="Poveda L."/>
            <person name="Shimizu-Inatsugi R."/>
            <person name="Baeten J."/>
            <person name="Francoijs K.J."/>
            <person name="Nataraja K.N."/>
            <person name="Reddy Y.A.N."/>
            <person name="Phadnis S."/>
            <person name="Ravikumar R.L."/>
            <person name="Schlapbach R."/>
            <person name="Sreeman S.M."/>
            <person name="Shimizu K.K."/>
        </authorList>
    </citation>
    <scope>NUCLEOTIDE SEQUENCE</scope>
</reference>
<dbReference type="InterPro" id="IPR053031">
    <property type="entry name" value="Cuticle_assoc_protein"/>
</dbReference>
<proteinExistence type="predicted"/>
<dbReference type="EMBL" id="BQKI01000012">
    <property type="protein sequence ID" value="GJN06361.1"/>
    <property type="molecule type" value="Genomic_DNA"/>
</dbReference>
<dbReference type="SMART" id="SM00614">
    <property type="entry name" value="ZnF_BED"/>
    <property type="match status" value="1"/>
</dbReference>
<reference evidence="1" key="2">
    <citation type="submission" date="2021-12" db="EMBL/GenBank/DDBJ databases">
        <title>Resequencing data analysis of finger millet.</title>
        <authorList>
            <person name="Hatakeyama M."/>
            <person name="Aluri S."/>
            <person name="Balachadran M.T."/>
            <person name="Sivarajan S.R."/>
            <person name="Poveda L."/>
            <person name="Shimizu-Inatsugi R."/>
            <person name="Schlapbach R."/>
            <person name="Sreeman S.M."/>
            <person name="Shimizu K.K."/>
        </authorList>
    </citation>
    <scope>NUCLEOTIDE SEQUENCE</scope>
</reference>
<comment type="caution">
    <text evidence="1">The sequence shown here is derived from an EMBL/GenBank/DDBJ whole genome shotgun (WGS) entry which is preliminary data.</text>
</comment>
<dbReference type="GO" id="GO:0005634">
    <property type="term" value="C:nucleus"/>
    <property type="evidence" value="ECO:0007669"/>
    <property type="project" value="TreeGrafter"/>
</dbReference>
<sequence>MPPLPPPAGTPPSSSTTVVNIDCSLPNIDSNLGTPVTVSTASTSSRKRGRKSTTEAWKDFTPLFRDINGLQVRYAGVCNHCKAELTTRSGGGTGHLLRHRTAVLVKAQRTLKTQTILRFNSDGSVRSWDYDPKVARNELCRLIVASDLPLNISSTDAFKHYIQVVHYPRFDSVSCQTTSRDFVKVYRFDPVLRQTTSRDFVKVYTEHHAKIREFL</sequence>
<evidence type="ECO:0008006" key="3">
    <source>
        <dbReference type="Google" id="ProtNLM"/>
    </source>
</evidence>
<dbReference type="GO" id="GO:1990837">
    <property type="term" value="F:sequence-specific double-stranded DNA binding"/>
    <property type="evidence" value="ECO:0007669"/>
    <property type="project" value="TreeGrafter"/>
</dbReference>
<dbReference type="PANTHER" id="PTHR34396:SF30">
    <property type="entry name" value="OS10G0378900 PROTEIN"/>
    <property type="match status" value="1"/>
</dbReference>
<gene>
    <name evidence="1" type="primary">ga24084</name>
    <name evidence="1" type="ORF">PR202_ga24084</name>
</gene>
<accession>A0AAV5D7H3</accession>
<dbReference type="GO" id="GO:0006357">
    <property type="term" value="P:regulation of transcription by RNA polymerase II"/>
    <property type="evidence" value="ECO:0007669"/>
    <property type="project" value="TreeGrafter"/>
</dbReference>
<keyword evidence="2" id="KW-1185">Reference proteome</keyword>
<dbReference type="AlphaFoldDB" id="A0AAV5D7H3"/>